<keyword evidence="2" id="KW-1185">Reference proteome</keyword>
<name>W7MS45_GIBM7</name>
<dbReference type="GeneID" id="30065289"/>
<evidence type="ECO:0000313" key="2">
    <source>
        <dbReference type="Proteomes" id="UP000009096"/>
    </source>
</evidence>
<dbReference type="EMBL" id="DS022250">
    <property type="protein sequence ID" value="EWG47372.1"/>
    <property type="molecule type" value="Genomic_DNA"/>
</dbReference>
<dbReference type="RefSeq" id="XP_018753563.1">
    <property type="nucleotide sequence ID" value="XM_018896146.1"/>
</dbReference>
<dbReference type="Proteomes" id="UP000009096">
    <property type="component" value="Chromosome 8"/>
</dbReference>
<proteinExistence type="predicted"/>
<protein>
    <submittedName>
        <fullName evidence="1">Uncharacterized protein</fullName>
    </submittedName>
</protein>
<dbReference type="EMBL" id="CM000585">
    <property type="protein sequence ID" value="EWG47372.1"/>
    <property type="molecule type" value="Genomic_DNA"/>
</dbReference>
<dbReference type="OrthoDB" id="4923501at2759"/>
<dbReference type="VEuPathDB" id="FungiDB:FVEG_07499"/>
<accession>W7MS45</accession>
<dbReference type="eggNOG" id="ENOG502RMVF">
    <property type="taxonomic scope" value="Eukaryota"/>
</dbReference>
<reference evidence="1 2" key="1">
    <citation type="journal article" date="2010" name="Nature">
        <title>Comparative genomics reveals mobile pathogenicity chromosomes in Fusarium.</title>
        <authorList>
            <person name="Ma L.J."/>
            <person name="van der Does H.C."/>
            <person name="Borkovich K.A."/>
            <person name="Coleman J.J."/>
            <person name="Daboussi M.J."/>
            <person name="Di Pietro A."/>
            <person name="Dufresne M."/>
            <person name="Freitag M."/>
            <person name="Grabherr M."/>
            <person name="Henrissat B."/>
            <person name="Houterman P.M."/>
            <person name="Kang S."/>
            <person name="Shim W.B."/>
            <person name="Woloshuk C."/>
            <person name="Xie X."/>
            <person name="Xu J.R."/>
            <person name="Antoniw J."/>
            <person name="Baker S.E."/>
            <person name="Bluhm B.H."/>
            <person name="Breakspear A."/>
            <person name="Brown D.W."/>
            <person name="Butchko R.A."/>
            <person name="Chapman S."/>
            <person name="Coulson R."/>
            <person name="Coutinho P.M."/>
            <person name="Danchin E.G."/>
            <person name="Diener A."/>
            <person name="Gale L.R."/>
            <person name="Gardiner D.M."/>
            <person name="Goff S."/>
            <person name="Hammond-Kosack K.E."/>
            <person name="Hilburn K."/>
            <person name="Hua-Van A."/>
            <person name="Jonkers W."/>
            <person name="Kazan K."/>
            <person name="Kodira C.D."/>
            <person name="Koehrsen M."/>
            <person name="Kumar L."/>
            <person name="Lee Y.H."/>
            <person name="Li L."/>
            <person name="Manners J.M."/>
            <person name="Miranda-Saavedra D."/>
            <person name="Mukherjee M."/>
            <person name="Park G."/>
            <person name="Park J."/>
            <person name="Park S.Y."/>
            <person name="Proctor R.H."/>
            <person name="Regev A."/>
            <person name="Ruiz-Roldan M.C."/>
            <person name="Sain D."/>
            <person name="Sakthikumar S."/>
            <person name="Sykes S."/>
            <person name="Schwartz D.C."/>
            <person name="Turgeon B.G."/>
            <person name="Wapinski I."/>
            <person name="Yoder O."/>
            <person name="Young S."/>
            <person name="Zeng Q."/>
            <person name="Zhou S."/>
            <person name="Galagan J."/>
            <person name="Cuomo C.A."/>
            <person name="Kistler H.C."/>
            <person name="Rep M."/>
        </authorList>
    </citation>
    <scope>NUCLEOTIDE SEQUENCE [LARGE SCALE GENOMIC DNA]</scope>
    <source>
        <strain evidence="2">M3125 / FGSC 7600</strain>
    </source>
</reference>
<evidence type="ECO:0000313" key="1">
    <source>
        <dbReference type="EMBL" id="EWG47372.1"/>
    </source>
</evidence>
<dbReference type="KEGG" id="fvr:FVEG_07499"/>
<dbReference type="AlphaFoldDB" id="W7MS45"/>
<gene>
    <name evidence="1" type="ORF">FVEG_07499</name>
</gene>
<organism evidence="1 2">
    <name type="scientific">Gibberella moniliformis (strain M3125 / FGSC 7600)</name>
    <name type="common">Maize ear and stalk rot fungus</name>
    <name type="synonym">Fusarium verticillioides</name>
    <dbReference type="NCBI Taxonomy" id="334819"/>
    <lineage>
        <taxon>Eukaryota</taxon>
        <taxon>Fungi</taxon>
        <taxon>Dikarya</taxon>
        <taxon>Ascomycota</taxon>
        <taxon>Pezizomycotina</taxon>
        <taxon>Sordariomycetes</taxon>
        <taxon>Hypocreomycetidae</taxon>
        <taxon>Hypocreales</taxon>
        <taxon>Nectriaceae</taxon>
        <taxon>Fusarium</taxon>
        <taxon>Fusarium fujikuroi species complex</taxon>
    </lineage>
</organism>
<sequence>MSQFVGFSWITLHSFIKSFREQSPRSKYINDLVERIGSETVTGSTVLLQETLTNYIHPLNMDMALTTINLLRFPFNTTTPPGNDHNNLRYRRTLTLTESWNIAGYLTEVLSNGKRLHEFLELADQVSQLAFIFASVNEAEYYWFRMYYLYTMANTEDVLLFIVNMIRRRMLRAINRNPPAFWLHELKLRARILEEGWRTNQIQIPGDENPADIVETLRRPHDIDVRRFLELVELQRFEGTFFDHGIEDRKKLKVLNERLLECSTPENLGIQGSVLCLPRSDDKYSRQLLFQLAAMDEQSRLFWGFNLRFGMMAGSRSIQSLGRLSTSHLASIIPASRGRGIINRSEKLLEAGKKKVNTDSHKKYHHAALAIVSKKKKKKKKKKLKRVSMKVLMINDVLWLRYVYLGVD</sequence>